<dbReference type="SUPFAM" id="SSF53597">
    <property type="entry name" value="Dihydrofolate reductase-like"/>
    <property type="match status" value="1"/>
</dbReference>
<dbReference type="GO" id="GO:0008703">
    <property type="term" value="F:5-amino-6-(5-phosphoribosylamino)uracil reductase activity"/>
    <property type="evidence" value="ECO:0007669"/>
    <property type="project" value="InterPro"/>
</dbReference>
<comment type="caution">
    <text evidence="2">The sequence shown here is derived from an EMBL/GenBank/DDBJ whole genome shotgun (WGS) entry which is preliminary data.</text>
</comment>
<dbReference type="PANTHER" id="PTHR38011">
    <property type="entry name" value="DIHYDROFOLATE REDUCTASE FAMILY PROTEIN (AFU_ORTHOLOGUE AFUA_8G06820)"/>
    <property type="match status" value="1"/>
</dbReference>
<dbReference type="AlphaFoldDB" id="A0A8J2TXJ6"/>
<dbReference type="InterPro" id="IPR050765">
    <property type="entry name" value="Riboflavin_Biosynth_HTPR"/>
</dbReference>
<dbReference type="RefSeq" id="WP_188550283.1">
    <property type="nucleotide sequence ID" value="NZ_BMFY01000005.1"/>
</dbReference>
<dbReference type="GO" id="GO:0009231">
    <property type="term" value="P:riboflavin biosynthetic process"/>
    <property type="evidence" value="ECO:0007669"/>
    <property type="project" value="InterPro"/>
</dbReference>
<reference evidence="2" key="2">
    <citation type="submission" date="2020-09" db="EMBL/GenBank/DDBJ databases">
        <authorList>
            <person name="Sun Q."/>
            <person name="Zhou Y."/>
        </authorList>
    </citation>
    <scope>NUCLEOTIDE SEQUENCE</scope>
    <source>
        <strain evidence="2">CGMCC 1.12785</strain>
    </source>
</reference>
<evidence type="ECO:0000313" key="2">
    <source>
        <dbReference type="EMBL" id="GGA12864.1"/>
    </source>
</evidence>
<dbReference type="Proteomes" id="UP000616114">
    <property type="component" value="Unassembled WGS sequence"/>
</dbReference>
<dbReference type="PANTHER" id="PTHR38011:SF11">
    <property type="entry name" value="2,5-DIAMINO-6-RIBOSYLAMINO-4(3H)-PYRIMIDINONE 5'-PHOSPHATE REDUCTASE"/>
    <property type="match status" value="1"/>
</dbReference>
<evidence type="ECO:0000259" key="1">
    <source>
        <dbReference type="Pfam" id="PF01872"/>
    </source>
</evidence>
<accession>A0A8J2TXJ6</accession>
<gene>
    <name evidence="2" type="ORF">GCM10011333_14710</name>
</gene>
<feature type="domain" description="Bacterial bifunctional deaminase-reductase C-terminal" evidence="1">
    <location>
        <begin position="7"/>
        <end position="157"/>
    </location>
</feature>
<evidence type="ECO:0000313" key="3">
    <source>
        <dbReference type="Proteomes" id="UP000616114"/>
    </source>
</evidence>
<dbReference type="Gene3D" id="3.40.430.10">
    <property type="entry name" value="Dihydrofolate Reductase, subunit A"/>
    <property type="match status" value="1"/>
</dbReference>
<keyword evidence="3" id="KW-1185">Reference proteome</keyword>
<protein>
    <submittedName>
        <fullName evidence="2">Deaminase</fullName>
    </submittedName>
</protein>
<proteinExistence type="predicted"/>
<name>A0A8J2TXJ6_9MICO</name>
<dbReference type="EMBL" id="BMFY01000005">
    <property type="protein sequence ID" value="GGA12864.1"/>
    <property type="molecule type" value="Genomic_DNA"/>
</dbReference>
<dbReference type="Pfam" id="PF01872">
    <property type="entry name" value="RibD_C"/>
    <property type="match status" value="1"/>
</dbReference>
<dbReference type="InterPro" id="IPR002734">
    <property type="entry name" value="RibDG_C"/>
</dbReference>
<reference evidence="2" key="1">
    <citation type="journal article" date="2014" name="Int. J. Syst. Evol. Microbiol.">
        <title>Complete genome sequence of Corynebacterium casei LMG S-19264T (=DSM 44701T), isolated from a smear-ripened cheese.</title>
        <authorList>
            <consortium name="US DOE Joint Genome Institute (JGI-PGF)"/>
            <person name="Walter F."/>
            <person name="Albersmeier A."/>
            <person name="Kalinowski J."/>
            <person name="Ruckert C."/>
        </authorList>
    </citation>
    <scope>NUCLEOTIDE SEQUENCE</scope>
    <source>
        <strain evidence="2">CGMCC 1.12785</strain>
    </source>
</reference>
<dbReference type="InterPro" id="IPR024072">
    <property type="entry name" value="DHFR-like_dom_sf"/>
</dbReference>
<sequence length="187" mass="19730">MTTFLYSVSASADGYISGPGGDMSWLTQFLGDVPDPGPILDRIIPRITAILCGRTTFDGDDPHAGDPEKEGAFEGQWEGPQVLLTHRPIESPPANLLVRHTLHEAVETARAVAGTEGLVNILGAGVARQCLEAGVVDEVVISTLPALLGGGTPVLSGAARPYGLEVLDETPSGPRGAHIHHYRVLRR</sequence>
<organism evidence="2 3">
    <name type="scientific">Sediminivirga luteola</name>
    <dbReference type="NCBI Taxonomy" id="1774748"/>
    <lineage>
        <taxon>Bacteria</taxon>
        <taxon>Bacillati</taxon>
        <taxon>Actinomycetota</taxon>
        <taxon>Actinomycetes</taxon>
        <taxon>Micrococcales</taxon>
        <taxon>Brevibacteriaceae</taxon>
        <taxon>Sediminivirga</taxon>
    </lineage>
</organism>